<accession>A0A6A6B1V8</accession>
<dbReference type="Pfam" id="PF12311">
    <property type="entry name" value="DUF3632"/>
    <property type="match status" value="1"/>
</dbReference>
<dbReference type="PANTHER" id="PTHR38797:SF6">
    <property type="match status" value="1"/>
</dbReference>
<dbReference type="InterPro" id="IPR053204">
    <property type="entry name" value="Oxopyrrolidines_Biosynth-assoc"/>
</dbReference>
<evidence type="ECO:0000313" key="2">
    <source>
        <dbReference type="Proteomes" id="UP000799438"/>
    </source>
</evidence>
<dbReference type="AlphaFoldDB" id="A0A6A6B1V8"/>
<proteinExistence type="predicted"/>
<organism evidence="1 2">
    <name type="scientific">Aplosporella prunicola CBS 121167</name>
    <dbReference type="NCBI Taxonomy" id="1176127"/>
    <lineage>
        <taxon>Eukaryota</taxon>
        <taxon>Fungi</taxon>
        <taxon>Dikarya</taxon>
        <taxon>Ascomycota</taxon>
        <taxon>Pezizomycotina</taxon>
        <taxon>Dothideomycetes</taxon>
        <taxon>Dothideomycetes incertae sedis</taxon>
        <taxon>Botryosphaeriales</taxon>
        <taxon>Aplosporellaceae</taxon>
        <taxon>Aplosporella</taxon>
    </lineage>
</organism>
<dbReference type="OrthoDB" id="3350591at2759"/>
<reference evidence="1" key="1">
    <citation type="journal article" date="2020" name="Stud. Mycol.">
        <title>101 Dothideomycetes genomes: a test case for predicting lifestyles and emergence of pathogens.</title>
        <authorList>
            <person name="Haridas S."/>
            <person name="Albert R."/>
            <person name="Binder M."/>
            <person name="Bloem J."/>
            <person name="Labutti K."/>
            <person name="Salamov A."/>
            <person name="Andreopoulos B."/>
            <person name="Baker S."/>
            <person name="Barry K."/>
            <person name="Bills G."/>
            <person name="Bluhm B."/>
            <person name="Cannon C."/>
            <person name="Castanera R."/>
            <person name="Culley D."/>
            <person name="Daum C."/>
            <person name="Ezra D."/>
            <person name="Gonzalez J."/>
            <person name="Henrissat B."/>
            <person name="Kuo A."/>
            <person name="Liang C."/>
            <person name="Lipzen A."/>
            <person name="Lutzoni F."/>
            <person name="Magnuson J."/>
            <person name="Mondo S."/>
            <person name="Nolan M."/>
            <person name="Ohm R."/>
            <person name="Pangilinan J."/>
            <person name="Park H.-J."/>
            <person name="Ramirez L."/>
            <person name="Alfaro M."/>
            <person name="Sun H."/>
            <person name="Tritt A."/>
            <person name="Yoshinaga Y."/>
            <person name="Zwiers L.-H."/>
            <person name="Turgeon B."/>
            <person name="Goodwin S."/>
            <person name="Spatafora J."/>
            <person name="Crous P."/>
            <person name="Grigoriev I."/>
        </authorList>
    </citation>
    <scope>NUCLEOTIDE SEQUENCE</scope>
    <source>
        <strain evidence="1">CBS 121167</strain>
    </source>
</reference>
<dbReference type="InterPro" id="IPR022085">
    <property type="entry name" value="OpdG"/>
</dbReference>
<gene>
    <name evidence="1" type="ORF">K452DRAFT_361903</name>
</gene>
<dbReference type="PANTHER" id="PTHR38797">
    <property type="entry name" value="NUCLEAR PORE COMPLEX PROTEIN NUP85-RELATED"/>
    <property type="match status" value="1"/>
</dbReference>
<dbReference type="RefSeq" id="XP_033393071.1">
    <property type="nucleotide sequence ID" value="XM_033546457.1"/>
</dbReference>
<dbReference type="Proteomes" id="UP000799438">
    <property type="component" value="Unassembled WGS sequence"/>
</dbReference>
<keyword evidence="2" id="KW-1185">Reference proteome</keyword>
<dbReference type="EMBL" id="ML995503">
    <property type="protein sequence ID" value="KAF2137353.1"/>
    <property type="molecule type" value="Genomic_DNA"/>
</dbReference>
<protein>
    <submittedName>
        <fullName evidence="1">Uncharacterized protein</fullName>
    </submittedName>
</protein>
<evidence type="ECO:0000313" key="1">
    <source>
        <dbReference type="EMBL" id="KAF2137353.1"/>
    </source>
</evidence>
<dbReference type="GeneID" id="54303963"/>
<sequence>MPLSKESLRHSQAKHISELEAKDEFKVFDALVHQKTLSPSDAVHTILDLTKAAIQASEQDDEALGMQLERTSACFFEAGARASPDQQEKLIAVLQELQNTTVTDPKTGEPVQYFGSIVWADLPTVGITFADELGSFDPLDATNWPEENERWELVTAFAAQLTASPAIKFDMSSSWALTAFKYAFGTQNEPSEPTDVAIRAACLWFMLAGERLWDHVRKGDLFASVEGENDVKYNLERWEGWKKDLEKLKNSEDQKTRSLVALALGTIGSVEGKNE</sequence>
<name>A0A6A6B1V8_9PEZI</name>